<dbReference type="SUPFAM" id="SSF52768">
    <property type="entry name" value="Arginase/deacetylase"/>
    <property type="match status" value="1"/>
</dbReference>
<dbReference type="Gene3D" id="3.40.800.20">
    <property type="entry name" value="Histone deacetylase domain"/>
    <property type="match status" value="1"/>
</dbReference>
<keyword evidence="9" id="KW-0539">Nucleus</keyword>
<evidence type="ECO:0000259" key="11">
    <source>
        <dbReference type="Pfam" id="PF00850"/>
    </source>
</evidence>
<proteinExistence type="inferred from homology"/>
<dbReference type="PRINTS" id="PR01270">
    <property type="entry name" value="HDASUPER"/>
</dbReference>
<reference evidence="12" key="2">
    <citation type="submission" date="2023-02" db="EMBL/GenBank/DDBJ databases">
        <authorList>
            <consortium name="DOE Joint Genome Institute"/>
            <person name="Mondo S.J."/>
            <person name="Chang Y."/>
            <person name="Wang Y."/>
            <person name="Ahrendt S."/>
            <person name="Andreopoulos W."/>
            <person name="Barry K."/>
            <person name="Beard J."/>
            <person name="Benny G.L."/>
            <person name="Blankenship S."/>
            <person name="Bonito G."/>
            <person name="Cuomo C."/>
            <person name="Desiro A."/>
            <person name="Gervers K.A."/>
            <person name="Hundley H."/>
            <person name="Kuo A."/>
            <person name="LaButti K."/>
            <person name="Lang B.F."/>
            <person name="Lipzen A."/>
            <person name="O'Donnell K."/>
            <person name="Pangilinan J."/>
            <person name="Reynolds N."/>
            <person name="Sandor L."/>
            <person name="Smith M.W."/>
            <person name="Tsang A."/>
            <person name="Grigoriev I.V."/>
            <person name="Stajich J.E."/>
            <person name="Spatafora J.W."/>
        </authorList>
    </citation>
    <scope>NUCLEOTIDE SEQUENCE</scope>
    <source>
        <strain evidence="12">RSA 2281</strain>
    </source>
</reference>
<feature type="non-terminal residue" evidence="12">
    <location>
        <position position="1"/>
    </location>
</feature>
<dbReference type="Gene3D" id="2.30.30.140">
    <property type="match status" value="1"/>
</dbReference>
<feature type="region of interest" description="Disordered" evidence="10">
    <location>
        <begin position="135"/>
        <end position="183"/>
    </location>
</feature>
<evidence type="ECO:0000256" key="3">
    <source>
        <dbReference type="ARBA" id="ARBA00012111"/>
    </source>
</evidence>
<evidence type="ECO:0000256" key="10">
    <source>
        <dbReference type="SAM" id="MobiDB-lite"/>
    </source>
</evidence>
<evidence type="ECO:0000256" key="9">
    <source>
        <dbReference type="ARBA" id="ARBA00023242"/>
    </source>
</evidence>
<feature type="region of interest" description="Disordered" evidence="10">
    <location>
        <begin position="210"/>
        <end position="236"/>
    </location>
</feature>
<evidence type="ECO:0000313" key="12">
    <source>
        <dbReference type="EMBL" id="KAI9277149.1"/>
    </source>
</evidence>
<keyword evidence="13" id="KW-1185">Reference proteome</keyword>
<dbReference type="InterPro" id="IPR023696">
    <property type="entry name" value="Ureohydrolase_dom_sf"/>
</dbReference>
<gene>
    <name evidence="12" type="ORF">BDA99DRAFT_409529</name>
</gene>
<evidence type="ECO:0000256" key="7">
    <source>
        <dbReference type="ARBA" id="ARBA00023015"/>
    </source>
</evidence>
<dbReference type="EMBL" id="JAIXMP010000002">
    <property type="protein sequence ID" value="KAI9277149.1"/>
    <property type="molecule type" value="Genomic_DNA"/>
</dbReference>
<feature type="compositionally biased region" description="Acidic residues" evidence="10">
    <location>
        <begin position="149"/>
        <end position="163"/>
    </location>
</feature>
<dbReference type="GO" id="GO:0040029">
    <property type="term" value="P:epigenetic regulation of gene expression"/>
    <property type="evidence" value="ECO:0007669"/>
    <property type="project" value="TreeGrafter"/>
</dbReference>
<evidence type="ECO:0000256" key="8">
    <source>
        <dbReference type="ARBA" id="ARBA00023163"/>
    </source>
</evidence>
<feature type="non-terminal residue" evidence="12">
    <location>
        <position position="546"/>
    </location>
</feature>
<evidence type="ECO:0000256" key="1">
    <source>
        <dbReference type="ARBA" id="ARBA00004123"/>
    </source>
</evidence>
<evidence type="ECO:0000256" key="5">
    <source>
        <dbReference type="ARBA" id="ARBA00022801"/>
    </source>
</evidence>
<dbReference type="AlphaFoldDB" id="A0AAD5KBN4"/>
<dbReference type="Proteomes" id="UP001209540">
    <property type="component" value="Unassembled WGS sequence"/>
</dbReference>
<evidence type="ECO:0000256" key="2">
    <source>
        <dbReference type="ARBA" id="ARBA00007738"/>
    </source>
</evidence>
<dbReference type="EC" id="3.5.1.98" evidence="3"/>
<dbReference type="InterPro" id="IPR023801">
    <property type="entry name" value="His_deacetylse_dom"/>
</dbReference>
<dbReference type="PANTHER" id="PTHR10625:SF5">
    <property type="entry name" value="HISTONE DEACETYLASE"/>
    <property type="match status" value="1"/>
</dbReference>
<protein>
    <recommendedName>
        <fullName evidence="3">histone deacetylase</fullName>
        <ecNumber evidence="3">3.5.1.98</ecNumber>
    </recommendedName>
</protein>
<keyword evidence="8" id="KW-0804">Transcription</keyword>
<comment type="subcellular location">
    <subcellularLocation>
        <location evidence="1">Nucleus</location>
    </subcellularLocation>
</comment>
<sequence>GDAVEAVKLTDDAAKQWYCARVVDTEGSLVLVHYEGFPADHADWVSSTLVRHHEPKLLYGPRGKEDWKDFVQPENRITGLVHDRRMGLHTCPCSIISHPERPERITSIFDALHHQRVLRYVRHIVAREASISELQHAHTKSHVCNYSPNDDDDFHNDQVDDEKENGFHHHNNKDEDDDDPNPRARKITSIAALLNKPEDDNDPIFKKKRINDKQKKQQQQQQQKPMYNNKNDDNGQRKMVCGQIGIAGDTTFHPLHTSLSARVAAGALINLTDAIVDGRIRNGFAAIRPPGHHAEQDKVMGYCYFNNVAVATQAVLEKYPSKIRKVLILDCHGNGTQQIFYDNPNVLYISIHRWDQARFYPFSGAPNECGCAAGLGRNVNIALSTFNEKPSKKITTIEQWIPLYIYVSAGFDAAEGHSPHLGGYQVTPRGYALMTKMVKELAEELCDGRLALVLEGGYELEPLANSAAASVIQLSDIPDQSIPSFQGTLTSIKPNRGASASFHQVMECQRAFWDLPELPTDYRFLLPQDWKTINNISSRIPRRQQQ</sequence>
<comment type="similarity">
    <text evidence="2">Belongs to the histone deacetylase family. HD type 2 subfamily.</text>
</comment>
<dbReference type="GO" id="GO:0141221">
    <property type="term" value="F:histone deacetylase activity, hydrolytic mechanism"/>
    <property type="evidence" value="ECO:0007669"/>
    <property type="project" value="UniProtKB-EC"/>
</dbReference>
<name>A0AAD5KBN4_9FUNG</name>
<dbReference type="InterPro" id="IPR000286">
    <property type="entry name" value="HDACs"/>
</dbReference>
<keyword evidence="4" id="KW-0678">Repressor</keyword>
<keyword evidence="5" id="KW-0378">Hydrolase</keyword>
<keyword evidence="6" id="KW-0156">Chromatin regulator</keyword>
<keyword evidence="7" id="KW-0805">Transcription regulation</keyword>
<evidence type="ECO:0000313" key="13">
    <source>
        <dbReference type="Proteomes" id="UP001209540"/>
    </source>
</evidence>
<dbReference type="InterPro" id="IPR037138">
    <property type="entry name" value="His_deacetylse_dom_sf"/>
</dbReference>
<dbReference type="Pfam" id="PF00850">
    <property type="entry name" value="Hist_deacetyl"/>
    <property type="match status" value="1"/>
</dbReference>
<dbReference type="PANTHER" id="PTHR10625">
    <property type="entry name" value="HISTONE DEACETYLASE HDAC1-RELATED"/>
    <property type="match status" value="1"/>
</dbReference>
<evidence type="ECO:0000256" key="4">
    <source>
        <dbReference type="ARBA" id="ARBA00022491"/>
    </source>
</evidence>
<organism evidence="12 13">
    <name type="scientific">Phascolomyces articulosus</name>
    <dbReference type="NCBI Taxonomy" id="60185"/>
    <lineage>
        <taxon>Eukaryota</taxon>
        <taxon>Fungi</taxon>
        <taxon>Fungi incertae sedis</taxon>
        <taxon>Mucoromycota</taxon>
        <taxon>Mucoromycotina</taxon>
        <taxon>Mucoromycetes</taxon>
        <taxon>Mucorales</taxon>
        <taxon>Lichtheimiaceae</taxon>
        <taxon>Phascolomyces</taxon>
    </lineage>
</organism>
<comment type="caution">
    <text evidence="12">The sequence shown here is derived from an EMBL/GenBank/DDBJ whole genome shotgun (WGS) entry which is preliminary data.</text>
</comment>
<dbReference type="GO" id="GO:0000118">
    <property type="term" value="C:histone deacetylase complex"/>
    <property type="evidence" value="ECO:0007669"/>
    <property type="project" value="TreeGrafter"/>
</dbReference>
<reference evidence="12" key="1">
    <citation type="journal article" date="2022" name="IScience">
        <title>Evolution of zygomycete secretomes and the origins of terrestrial fungal ecologies.</title>
        <authorList>
            <person name="Chang Y."/>
            <person name="Wang Y."/>
            <person name="Mondo S."/>
            <person name="Ahrendt S."/>
            <person name="Andreopoulos W."/>
            <person name="Barry K."/>
            <person name="Beard J."/>
            <person name="Benny G.L."/>
            <person name="Blankenship S."/>
            <person name="Bonito G."/>
            <person name="Cuomo C."/>
            <person name="Desiro A."/>
            <person name="Gervers K.A."/>
            <person name="Hundley H."/>
            <person name="Kuo A."/>
            <person name="LaButti K."/>
            <person name="Lang B.F."/>
            <person name="Lipzen A."/>
            <person name="O'Donnell K."/>
            <person name="Pangilinan J."/>
            <person name="Reynolds N."/>
            <person name="Sandor L."/>
            <person name="Smith M.E."/>
            <person name="Tsang A."/>
            <person name="Grigoriev I.V."/>
            <person name="Stajich J.E."/>
            <person name="Spatafora J.W."/>
        </authorList>
    </citation>
    <scope>NUCLEOTIDE SEQUENCE</scope>
    <source>
        <strain evidence="12">RSA 2281</strain>
    </source>
</reference>
<accession>A0AAD5KBN4</accession>
<evidence type="ECO:0000256" key="6">
    <source>
        <dbReference type="ARBA" id="ARBA00022853"/>
    </source>
</evidence>
<feature type="domain" description="Histone deacetylase" evidence="11">
    <location>
        <begin position="98"/>
        <end position="471"/>
    </location>
</feature>